<feature type="active site" description="Nucleophile" evidence="1">
    <location>
        <position position="295"/>
    </location>
</feature>
<dbReference type="Pfam" id="PF05448">
    <property type="entry name" value="AXE1"/>
    <property type="match status" value="1"/>
</dbReference>
<dbReference type="Proteomes" id="UP000199403">
    <property type="component" value="Unassembled WGS sequence"/>
</dbReference>
<feature type="signal peptide" evidence="2">
    <location>
        <begin position="1"/>
        <end position="21"/>
    </location>
</feature>
<evidence type="ECO:0000256" key="2">
    <source>
        <dbReference type="SAM" id="SignalP"/>
    </source>
</evidence>
<sequence length="427" mass="48064">MKKNILFFILILTMPGFEALAQSQQGQFIRIMVSPSAPDMTYRTGERIDFDVAVYKFGQLVRDAEIHYEIGPELMPSEIKGQLVLKNGSGKINGGTLSEPGFVRCRIRYTENGKTYENTGTAGIDPESIVPTTQLPDDFSEFWKKNKAALDQVPLEPVLTHLPERSTHLTDVYHVHFRNISGRIYGILSKPKKPGKFPAVLHVPGAGIRPYYGAMIDENVISLQIGIHGIPVNLYDSPIYQNLAAGALRDYNRIFLEDKDRYYYKRVYLGCVRAVDFLFSLEAFDGDSIGVIGGSQGGALAIVTAGLDNRVDYLVSYYPALSDLTGYLHGRAGGWPHLFKDEWTNQPEKVETSRYYDVANFARFVNVPGFYSWGFNDNVCPPTSMFAAYNVIPGEKQFSGYLDAAHWRYAEQSEEGQRWLMEKLKVE</sequence>
<evidence type="ECO:0000313" key="4">
    <source>
        <dbReference type="EMBL" id="SEJ78502.1"/>
    </source>
</evidence>
<evidence type="ECO:0000259" key="3">
    <source>
        <dbReference type="Pfam" id="PF05448"/>
    </source>
</evidence>
<dbReference type="PANTHER" id="PTHR40111:SF1">
    <property type="entry name" value="CEPHALOSPORIN-C DEACETYLASE"/>
    <property type="match status" value="1"/>
</dbReference>
<dbReference type="SUPFAM" id="SSF53474">
    <property type="entry name" value="alpha/beta-Hydrolases"/>
    <property type="match status" value="1"/>
</dbReference>
<name>A0A1H7BUY9_9BACT</name>
<dbReference type="RefSeq" id="WP_092178727.1">
    <property type="nucleotide sequence ID" value="NZ_FNZH01000013.1"/>
</dbReference>
<dbReference type="Gene3D" id="3.40.50.1820">
    <property type="entry name" value="alpha/beta hydrolase"/>
    <property type="match status" value="1"/>
</dbReference>
<dbReference type="PANTHER" id="PTHR40111">
    <property type="entry name" value="CEPHALOSPORIN-C DEACETYLASE"/>
    <property type="match status" value="1"/>
</dbReference>
<feature type="domain" description="Acetyl xylan esterase" evidence="3">
    <location>
        <begin position="131"/>
        <end position="420"/>
    </location>
</feature>
<dbReference type="InterPro" id="IPR008391">
    <property type="entry name" value="AXE1_dom"/>
</dbReference>
<dbReference type="InterPro" id="IPR039069">
    <property type="entry name" value="CE7"/>
</dbReference>
<dbReference type="OrthoDB" id="3668964at2"/>
<protein>
    <submittedName>
        <fullName evidence="4">Cephalosporin-C deacetylase</fullName>
    </submittedName>
</protein>
<feature type="active site" description="Charge relay system" evidence="1">
    <location>
        <position position="377"/>
    </location>
</feature>
<feature type="active site" description="Charge relay system" evidence="1">
    <location>
        <position position="406"/>
    </location>
</feature>
<accession>A0A1H7BUY9</accession>
<dbReference type="EMBL" id="FNZH01000013">
    <property type="protein sequence ID" value="SEJ78502.1"/>
    <property type="molecule type" value="Genomic_DNA"/>
</dbReference>
<evidence type="ECO:0000256" key="1">
    <source>
        <dbReference type="PIRSR" id="PIRSR639069-1"/>
    </source>
</evidence>
<dbReference type="STRING" id="1416801.SAMN05192553_11313"/>
<organism evidence="4 5">
    <name type="scientific">Cyclobacterium xiamenense</name>
    <dbReference type="NCBI Taxonomy" id="1297121"/>
    <lineage>
        <taxon>Bacteria</taxon>
        <taxon>Pseudomonadati</taxon>
        <taxon>Bacteroidota</taxon>
        <taxon>Cytophagia</taxon>
        <taxon>Cytophagales</taxon>
        <taxon>Cyclobacteriaceae</taxon>
        <taxon>Cyclobacterium</taxon>
    </lineage>
</organism>
<feature type="chain" id="PRO_5011593588" evidence="2">
    <location>
        <begin position="22"/>
        <end position="427"/>
    </location>
</feature>
<reference evidence="5" key="1">
    <citation type="submission" date="2016-10" db="EMBL/GenBank/DDBJ databases">
        <authorList>
            <person name="Varghese N."/>
            <person name="Submissions S."/>
        </authorList>
    </citation>
    <scope>NUCLEOTIDE SEQUENCE [LARGE SCALE GENOMIC DNA]</scope>
    <source>
        <strain evidence="5">IBRC-M 10761</strain>
    </source>
</reference>
<evidence type="ECO:0000313" key="5">
    <source>
        <dbReference type="Proteomes" id="UP000199403"/>
    </source>
</evidence>
<dbReference type="InterPro" id="IPR029058">
    <property type="entry name" value="AB_hydrolase_fold"/>
</dbReference>
<gene>
    <name evidence="4" type="ORF">SAMN05192553_11313</name>
</gene>
<dbReference type="GO" id="GO:0005976">
    <property type="term" value="P:polysaccharide metabolic process"/>
    <property type="evidence" value="ECO:0007669"/>
    <property type="project" value="TreeGrafter"/>
</dbReference>
<proteinExistence type="predicted"/>
<keyword evidence="5" id="KW-1185">Reference proteome</keyword>
<dbReference type="AlphaFoldDB" id="A0A1H7BUY9"/>
<keyword evidence="2" id="KW-0732">Signal</keyword>
<dbReference type="GO" id="GO:0052689">
    <property type="term" value="F:carboxylic ester hydrolase activity"/>
    <property type="evidence" value="ECO:0007669"/>
    <property type="project" value="TreeGrafter"/>
</dbReference>